<dbReference type="EMBL" id="QNGE01007387">
    <property type="protein sequence ID" value="KAA3671054.1"/>
    <property type="molecule type" value="Genomic_DNA"/>
</dbReference>
<gene>
    <name evidence="1" type="ORF">DEA37_0000497</name>
</gene>
<dbReference type="AlphaFoldDB" id="A0A5J4N6C1"/>
<reference evidence="1 2" key="1">
    <citation type="journal article" date="2019" name="Gigascience">
        <title>Whole-genome sequence of the oriental lung fluke Paragonimus westermani.</title>
        <authorList>
            <person name="Oey H."/>
            <person name="Zakrzewski M."/>
            <person name="Narain K."/>
            <person name="Devi K.R."/>
            <person name="Agatsuma T."/>
            <person name="Nawaratna S."/>
            <person name="Gobert G.N."/>
            <person name="Jones M.K."/>
            <person name="Ragan M.A."/>
            <person name="McManus D.P."/>
            <person name="Krause L."/>
        </authorList>
    </citation>
    <scope>NUCLEOTIDE SEQUENCE [LARGE SCALE GENOMIC DNA]</scope>
    <source>
        <strain evidence="1 2">IND2009</strain>
    </source>
</reference>
<proteinExistence type="predicted"/>
<name>A0A5J4N6C1_9TREM</name>
<keyword evidence="2" id="KW-1185">Reference proteome</keyword>
<dbReference type="GO" id="GO:0005856">
    <property type="term" value="C:cytoskeleton"/>
    <property type="evidence" value="ECO:0007669"/>
    <property type="project" value="InterPro"/>
</dbReference>
<evidence type="ECO:0000313" key="2">
    <source>
        <dbReference type="Proteomes" id="UP000324629"/>
    </source>
</evidence>
<sequence>MPKGASALSSGRKIGSEYGVAFTAIDGAFSEYCERLNFRLNKRNSEYTHHPFLWDSDSGSEPSDHENNTAAQCNHADVSTEVPAQNFCDIVDQRVHGDTFPTYVQPVLVEQDLGIVAKSNDDLRSNLATTKESGTQTVRPRTLHQHIEPRKSFVPYAVGCSDPSSIKRTFNVKSESD</sequence>
<accession>A0A5J4N6C1</accession>
<dbReference type="InterPro" id="IPR029774">
    <property type="entry name" value="CSAP"/>
</dbReference>
<feature type="non-terminal residue" evidence="1">
    <location>
        <position position="177"/>
    </location>
</feature>
<dbReference type="Proteomes" id="UP000324629">
    <property type="component" value="Unassembled WGS sequence"/>
</dbReference>
<protein>
    <submittedName>
        <fullName evidence="1">Uncharacterized protein</fullName>
    </submittedName>
</protein>
<organism evidence="1 2">
    <name type="scientific">Paragonimus westermani</name>
    <dbReference type="NCBI Taxonomy" id="34504"/>
    <lineage>
        <taxon>Eukaryota</taxon>
        <taxon>Metazoa</taxon>
        <taxon>Spiralia</taxon>
        <taxon>Lophotrochozoa</taxon>
        <taxon>Platyhelminthes</taxon>
        <taxon>Trematoda</taxon>
        <taxon>Digenea</taxon>
        <taxon>Plagiorchiida</taxon>
        <taxon>Troglotremata</taxon>
        <taxon>Troglotrematidae</taxon>
        <taxon>Paragonimus</taxon>
    </lineage>
</organism>
<dbReference type="Pfam" id="PF15748">
    <property type="entry name" value="CCSAP"/>
    <property type="match status" value="1"/>
</dbReference>
<evidence type="ECO:0000313" key="1">
    <source>
        <dbReference type="EMBL" id="KAA3671054.1"/>
    </source>
</evidence>
<comment type="caution">
    <text evidence="1">The sequence shown here is derived from an EMBL/GenBank/DDBJ whole genome shotgun (WGS) entry which is preliminary data.</text>
</comment>